<dbReference type="Proteomes" id="UP000070133">
    <property type="component" value="Unassembled WGS sequence"/>
</dbReference>
<proteinExistence type="predicted"/>
<feature type="compositionally biased region" description="Basic and acidic residues" evidence="1">
    <location>
        <begin position="199"/>
        <end position="210"/>
    </location>
</feature>
<evidence type="ECO:0000256" key="1">
    <source>
        <dbReference type="SAM" id="MobiDB-lite"/>
    </source>
</evidence>
<feature type="compositionally biased region" description="Polar residues" evidence="1">
    <location>
        <begin position="183"/>
        <end position="196"/>
    </location>
</feature>
<evidence type="ECO:0000313" key="2">
    <source>
        <dbReference type="EMBL" id="KXS99624.1"/>
    </source>
</evidence>
<comment type="caution">
    <text evidence="2">The sequence shown here is derived from an EMBL/GenBank/DDBJ whole genome shotgun (WGS) entry which is preliminary data.</text>
</comment>
<protein>
    <submittedName>
        <fullName evidence="2">Uncharacterized protein</fullName>
    </submittedName>
</protein>
<feature type="region of interest" description="Disordered" evidence="1">
    <location>
        <begin position="127"/>
        <end position="161"/>
    </location>
</feature>
<reference evidence="2 3" key="1">
    <citation type="submission" date="2015-07" db="EMBL/GenBank/DDBJ databases">
        <title>Comparative genomics of the Sigatoka disease complex on banana suggests a link between parallel evolutionary changes in Pseudocercospora fijiensis and Pseudocercospora eumusae and increased virulence on the banana host.</title>
        <authorList>
            <person name="Chang T.-C."/>
            <person name="Salvucci A."/>
            <person name="Crous P.W."/>
            <person name="Stergiopoulos I."/>
        </authorList>
    </citation>
    <scope>NUCLEOTIDE SEQUENCE [LARGE SCALE GENOMIC DNA]</scope>
    <source>
        <strain evidence="2 3">CBS 114824</strain>
    </source>
</reference>
<accession>A0A139HAZ5</accession>
<feature type="compositionally biased region" description="Basic residues" evidence="1">
    <location>
        <begin position="128"/>
        <end position="138"/>
    </location>
</feature>
<organism evidence="2 3">
    <name type="scientific">Pseudocercospora eumusae</name>
    <dbReference type="NCBI Taxonomy" id="321146"/>
    <lineage>
        <taxon>Eukaryota</taxon>
        <taxon>Fungi</taxon>
        <taxon>Dikarya</taxon>
        <taxon>Ascomycota</taxon>
        <taxon>Pezizomycotina</taxon>
        <taxon>Dothideomycetes</taxon>
        <taxon>Dothideomycetidae</taxon>
        <taxon>Mycosphaerellales</taxon>
        <taxon>Mycosphaerellaceae</taxon>
        <taxon>Pseudocercospora</taxon>
    </lineage>
</organism>
<gene>
    <name evidence="2" type="ORF">AC578_9858</name>
</gene>
<name>A0A139HAZ5_9PEZI</name>
<feature type="region of interest" description="Disordered" evidence="1">
    <location>
        <begin position="173"/>
        <end position="210"/>
    </location>
</feature>
<dbReference type="EMBL" id="LFZN01000088">
    <property type="protein sequence ID" value="KXS99624.1"/>
    <property type="molecule type" value="Genomic_DNA"/>
</dbReference>
<sequence length="447" mass="49946">MATHIHYLPYFDSHPDAPCFVRPNRFRFQDLVNNKHVSHGTTCQRFDVKKVGNLKNEIDLFYRRITTKKEANDKLGLADAILGLMQLMSCKSHLDSFSTDKASSWSLSLAGMILSWNGVQPLLPRLPLRSRKRPRQKRKEIEPPSPDRAGMSAVQQPRDASMTNAHYHRAGLSPSEDVEMPVWSSSQLAQDDNTPVPTMEEHAHSSNTQEHDVASIHDHILENLCGWCMEPDTLHAEDCLFNNGICAWCMQPFPDHAADCELNNNTLVNTEPTQEHASNTQEPNIQDHSLGNLCGWCNEPEPLHAENCILNSICLCCIQPFPNHAADCELNNNTFVNTEPTKEHASNTQEHNGANIQDHSLGNLCGWCNEPENLHAENCVLNSICLWCTQPFTDHAPDCELNNNFAWNEYYADAEPTVPGGDLVVAANSQLTVPGDNINPGSELMEA</sequence>
<keyword evidence="3" id="KW-1185">Reference proteome</keyword>
<dbReference type="AlphaFoldDB" id="A0A139HAZ5"/>
<dbReference type="OrthoDB" id="10678015at2759"/>
<evidence type="ECO:0000313" key="3">
    <source>
        <dbReference type="Proteomes" id="UP000070133"/>
    </source>
</evidence>